<gene>
    <name evidence="9" type="primary">cobD</name>
    <name evidence="10" type="ORF">A1355_02365</name>
</gene>
<protein>
    <recommendedName>
        <fullName evidence="9">Cobalamin biosynthesis protein CobD</fullName>
    </recommendedName>
</protein>
<name>A0A177NWS9_9GAMM</name>
<dbReference type="Pfam" id="PF03186">
    <property type="entry name" value="CobD_Cbib"/>
    <property type="match status" value="1"/>
</dbReference>
<keyword evidence="11" id="KW-1185">Reference proteome</keyword>
<comment type="pathway">
    <text evidence="2 9">Cofactor biosynthesis; adenosylcobalamin biosynthesis.</text>
</comment>
<comment type="similarity">
    <text evidence="3 9">Belongs to the CobD/CbiB family.</text>
</comment>
<keyword evidence="4 9" id="KW-1003">Cell membrane</keyword>
<evidence type="ECO:0000256" key="8">
    <source>
        <dbReference type="ARBA" id="ARBA00023136"/>
    </source>
</evidence>
<dbReference type="GO" id="GO:0009236">
    <property type="term" value="P:cobalamin biosynthetic process"/>
    <property type="evidence" value="ECO:0007669"/>
    <property type="project" value="UniProtKB-UniRule"/>
</dbReference>
<feature type="transmembrane region" description="Helical" evidence="9">
    <location>
        <begin position="152"/>
        <end position="173"/>
    </location>
</feature>
<dbReference type="PANTHER" id="PTHR34308:SF1">
    <property type="entry name" value="COBALAMIN BIOSYNTHESIS PROTEIN CBIB"/>
    <property type="match status" value="1"/>
</dbReference>
<dbReference type="OrthoDB" id="9811967at2"/>
<evidence type="ECO:0000313" key="10">
    <source>
        <dbReference type="EMBL" id="OAI22468.1"/>
    </source>
</evidence>
<evidence type="ECO:0000256" key="1">
    <source>
        <dbReference type="ARBA" id="ARBA00004651"/>
    </source>
</evidence>
<evidence type="ECO:0000256" key="5">
    <source>
        <dbReference type="ARBA" id="ARBA00022573"/>
    </source>
</evidence>
<dbReference type="GO" id="GO:0005886">
    <property type="term" value="C:plasma membrane"/>
    <property type="evidence" value="ECO:0007669"/>
    <property type="project" value="UniProtKB-SubCell"/>
</dbReference>
<dbReference type="RefSeq" id="WP_064026470.1">
    <property type="nucleotide sequence ID" value="NZ_LUUK01000078.1"/>
</dbReference>
<keyword evidence="5 9" id="KW-0169">Cobalamin biosynthesis</keyword>
<keyword evidence="8 9" id="KW-0472">Membrane</keyword>
<reference evidence="11" key="1">
    <citation type="submission" date="2016-03" db="EMBL/GenBank/DDBJ databases">
        <authorList>
            <person name="Heylen K."/>
            <person name="De Vos P."/>
            <person name="Vekeman B."/>
        </authorList>
    </citation>
    <scope>NUCLEOTIDE SEQUENCE [LARGE SCALE GENOMIC DNA]</scope>
    <source>
        <strain evidence="11">R-45383</strain>
    </source>
</reference>
<dbReference type="Proteomes" id="UP000077628">
    <property type="component" value="Unassembled WGS sequence"/>
</dbReference>
<dbReference type="HAMAP" id="MF_00024">
    <property type="entry name" value="CobD_CbiB"/>
    <property type="match status" value="1"/>
</dbReference>
<dbReference type="NCBIfam" id="TIGR00380">
    <property type="entry name" value="cobal_cbiB"/>
    <property type="match status" value="1"/>
</dbReference>
<evidence type="ECO:0000256" key="7">
    <source>
        <dbReference type="ARBA" id="ARBA00022989"/>
    </source>
</evidence>
<keyword evidence="6 9" id="KW-0812">Transmembrane</keyword>
<dbReference type="GO" id="GO:0048472">
    <property type="term" value="F:threonine-phosphate decarboxylase activity"/>
    <property type="evidence" value="ECO:0007669"/>
    <property type="project" value="InterPro"/>
</dbReference>
<evidence type="ECO:0000313" key="11">
    <source>
        <dbReference type="Proteomes" id="UP000077628"/>
    </source>
</evidence>
<proteinExistence type="inferred from homology"/>
<evidence type="ECO:0000256" key="2">
    <source>
        <dbReference type="ARBA" id="ARBA00004953"/>
    </source>
</evidence>
<comment type="subcellular location">
    <subcellularLocation>
        <location evidence="1 9">Cell membrane</location>
        <topology evidence="1 9">Multi-pass membrane protein</topology>
    </subcellularLocation>
</comment>
<dbReference type="PANTHER" id="PTHR34308">
    <property type="entry name" value="COBALAMIN BIOSYNTHESIS PROTEIN CBIB"/>
    <property type="match status" value="1"/>
</dbReference>
<dbReference type="EMBL" id="LUUK01000078">
    <property type="protein sequence ID" value="OAI22468.1"/>
    <property type="molecule type" value="Genomic_DNA"/>
</dbReference>
<dbReference type="InterPro" id="IPR004485">
    <property type="entry name" value="Cobalamin_biosynth_CobD/CbiB"/>
</dbReference>
<evidence type="ECO:0000256" key="4">
    <source>
        <dbReference type="ARBA" id="ARBA00022475"/>
    </source>
</evidence>
<keyword evidence="7 9" id="KW-1133">Transmembrane helix</keyword>
<dbReference type="UniPathway" id="UPA00148"/>
<comment type="caution">
    <text evidence="9">Lacks conserved residue(s) required for the propagation of feature annotation.</text>
</comment>
<feature type="transmembrane region" description="Helical" evidence="9">
    <location>
        <begin position="53"/>
        <end position="73"/>
    </location>
</feature>
<sequence>MTLTLIVLLAVGLDRCLGEPRNALHPLAAFGRWVGILERSWLDLAASPAKQRWAGILALLGAVAPALSCLLALPAIPALQAGLAVAILYFCIAARSLEQHATAVASALEAGDLALARQRVGYIVSRQTETMSEEDVRRAVIESVLENGADAVFAPLFWFVLAGPSGAVLYRLVNTLDAMWGYRNTRYRYFGWAAARFDDALNWLPARLTALSYAALADTGRALRAWLQFAPLLDSPNAGPVMSAGAGALNLRLGGPAVYHGQLKQKAWFGGDRSPELADIARACGLVQRTLWLWLAAIALGDYLA</sequence>
<dbReference type="STRING" id="702114.A1355_02365"/>
<evidence type="ECO:0000256" key="6">
    <source>
        <dbReference type="ARBA" id="ARBA00022692"/>
    </source>
</evidence>
<organism evidence="10 11">
    <name type="scientific">Methylomonas koyamae</name>
    <dbReference type="NCBI Taxonomy" id="702114"/>
    <lineage>
        <taxon>Bacteria</taxon>
        <taxon>Pseudomonadati</taxon>
        <taxon>Pseudomonadota</taxon>
        <taxon>Gammaproteobacteria</taxon>
        <taxon>Methylococcales</taxon>
        <taxon>Methylococcaceae</taxon>
        <taxon>Methylomonas</taxon>
    </lineage>
</organism>
<accession>A0A177NWS9</accession>
<comment type="caution">
    <text evidence="10">The sequence shown here is derived from an EMBL/GenBank/DDBJ whole genome shotgun (WGS) entry which is preliminary data.</text>
</comment>
<evidence type="ECO:0000256" key="3">
    <source>
        <dbReference type="ARBA" id="ARBA00006263"/>
    </source>
</evidence>
<evidence type="ECO:0000256" key="9">
    <source>
        <dbReference type="HAMAP-Rule" id="MF_00024"/>
    </source>
</evidence>
<dbReference type="GO" id="GO:0015420">
    <property type="term" value="F:ABC-type vitamin B12 transporter activity"/>
    <property type="evidence" value="ECO:0007669"/>
    <property type="project" value="UniProtKB-UniRule"/>
</dbReference>
<dbReference type="AlphaFoldDB" id="A0A177NWS9"/>
<comment type="function">
    <text evidence="9">Converts cobyric acid to cobinamide by the addition of aminopropanol on the F carboxylic group.</text>
</comment>